<sequence>MKCSVDELLTFFTQFYAKSGLSDADAATMAGAIVHAESRGVSSHGLARARMYYERLLRGQLNTKSELTIESEGPATLAIDGNNAPGMVVGNKVMDLCVEKAKQSGICFATIHNSSHFGTGSYHVFRASEKGMIGFSICNTDACVVPFGGVKPMLGTNPITIGLPTKQYPHVMLDMATSVVSRGKVLYYEKVSKPLPDGWIVDKEGKPSNNPKDVFDGALVPFGLYKGSGLSIIIDMLCGVLAQGKNSRQLGSFHSSGLEDSNTAYQNVGFCMGVIDITRFIPFAQFVNGIDAIYGEFKQCPPAEGTEEVMLPGEIEAKQAQKCLEEGIEIPPVIAKEFHELAAQLGIESPFFKE</sequence>
<keyword evidence="2 3" id="KW-0560">Oxidoreductase</keyword>
<evidence type="ECO:0000256" key="1">
    <source>
        <dbReference type="ARBA" id="ARBA00006056"/>
    </source>
</evidence>
<evidence type="ECO:0000313" key="3">
    <source>
        <dbReference type="EMBL" id="MPM18072.1"/>
    </source>
</evidence>
<dbReference type="Gene3D" id="1.10.1530.10">
    <property type="match status" value="1"/>
</dbReference>
<dbReference type="Gene3D" id="3.30.1370.60">
    <property type="entry name" value="Hypothetical oxidoreductase yiak, domain 2"/>
    <property type="match status" value="1"/>
</dbReference>
<protein>
    <submittedName>
        <fullName evidence="3">Putative oxidoreductase YjmC</fullName>
        <ecNumber evidence="3">1.1.1.-</ecNumber>
    </submittedName>
</protein>
<dbReference type="PANTHER" id="PTHR11091:SF0">
    <property type="entry name" value="MALATE DEHYDROGENASE"/>
    <property type="match status" value="1"/>
</dbReference>
<evidence type="ECO:0000256" key="2">
    <source>
        <dbReference type="ARBA" id="ARBA00023002"/>
    </source>
</evidence>
<gene>
    <name evidence="3" type="primary">yjmC_9</name>
    <name evidence="3" type="ORF">SDC9_64478</name>
</gene>
<accession>A0A644XPD9</accession>
<dbReference type="InterPro" id="IPR043143">
    <property type="entry name" value="Mal/L-sulf/L-lact_DH-like_NADP"/>
</dbReference>
<dbReference type="InterPro" id="IPR043144">
    <property type="entry name" value="Mal/L-sulf/L-lact_DH-like_ah"/>
</dbReference>
<dbReference type="EMBL" id="VSSQ01002915">
    <property type="protein sequence ID" value="MPM18072.1"/>
    <property type="molecule type" value="Genomic_DNA"/>
</dbReference>
<organism evidence="3">
    <name type="scientific">bioreactor metagenome</name>
    <dbReference type="NCBI Taxonomy" id="1076179"/>
    <lineage>
        <taxon>unclassified sequences</taxon>
        <taxon>metagenomes</taxon>
        <taxon>ecological metagenomes</taxon>
    </lineage>
</organism>
<dbReference type="InterPro" id="IPR036111">
    <property type="entry name" value="Mal/L-sulfo/L-lacto_DH-like_sf"/>
</dbReference>
<dbReference type="InterPro" id="IPR003767">
    <property type="entry name" value="Malate/L-lactate_DH-like"/>
</dbReference>
<reference evidence="3" key="1">
    <citation type="submission" date="2019-08" db="EMBL/GenBank/DDBJ databases">
        <authorList>
            <person name="Kucharzyk K."/>
            <person name="Murdoch R.W."/>
            <person name="Higgins S."/>
            <person name="Loffler F."/>
        </authorList>
    </citation>
    <scope>NUCLEOTIDE SEQUENCE</scope>
</reference>
<dbReference type="EC" id="1.1.1.-" evidence="3"/>
<dbReference type="AlphaFoldDB" id="A0A644XPD9"/>
<dbReference type="Pfam" id="PF02615">
    <property type="entry name" value="Ldh_2"/>
    <property type="match status" value="1"/>
</dbReference>
<dbReference type="GO" id="GO:0016491">
    <property type="term" value="F:oxidoreductase activity"/>
    <property type="evidence" value="ECO:0007669"/>
    <property type="project" value="UniProtKB-KW"/>
</dbReference>
<dbReference type="PANTHER" id="PTHR11091">
    <property type="entry name" value="OXIDOREDUCTASE-RELATED"/>
    <property type="match status" value="1"/>
</dbReference>
<proteinExistence type="inferred from homology"/>
<dbReference type="SUPFAM" id="SSF89733">
    <property type="entry name" value="L-sulfolactate dehydrogenase-like"/>
    <property type="match status" value="1"/>
</dbReference>
<name>A0A644XPD9_9ZZZZ</name>
<comment type="caution">
    <text evidence="3">The sequence shown here is derived from an EMBL/GenBank/DDBJ whole genome shotgun (WGS) entry which is preliminary data.</text>
</comment>
<comment type="similarity">
    <text evidence="1">Belongs to the LDH2/MDH2 oxidoreductase family.</text>
</comment>